<keyword evidence="1" id="KW-0732">Signal</keyword>
<dbReference type="Proteomes" id="UP000298663">
    <property type="component" value="Unassembled WGS sequence"/>
</dbReference>
<evidence type="ECO:0000313" key="3">
    <source>
        <dbReference type="EMBL" id="TMS36726.1"/>
    </source>
</evidence>
<feature type="compositionally biased region" description="Polar residues" evidence="2">
    <location>
        <begin position="60"/>
        <end position="70"/>
    </location>
</feature>
<evidence type="ECO:0000313" key="4">
    <source>
        <dbReference type="Proteomes" id="UP000298663"/>
    </source>
</evidence>
<feature type="compositionally biased region" description="Low complexity" evidence="2">
    <location>
        <begin position="74"/>
        <end position="126"/>
    </location>
</feature>
<gene>
    <name evidence="3" type="ORF">L596_003822</name>
</gene>
<organism evidence="3 4">
    <name type="scientific">Steinernema carpocapsae</name>
    <name type="common">Entomopathogenic nematode</name>
    <dbReference type="NCBI Taxonomy" id="34508"/>
    <lineage>
        <taxon>Eukaryota</taxon>
        <taxon>Metazoa</taxon>
        <taxon>Ecdysozoa</taxon>
        <taxon>Nematoda</taxon>
        <taxon>Chromadorea</taxon>
        <taxon>Rhabditida</taxon>
        <taxon>Tylenchina</taxon>
        <taxon>Panagrolaimomorpha</taxon>
        <taxon>Strongyloidoidea</taxon>
        <taxon>Steinernematidae</taxon>
        <taxon>Steinernema</taxon>
    </lineage>
</organism>
<dbReference type="STRING" id="34508.A0A4U8UTU6"/>
<dbReference type="OrthoDB" id="5857587at2759"/>
<reference evidence="3 4" key="1">
    <citation type="journal article" date="2015" name="Genome Biol.">
        <title>Comparative genomics of Steinernema reveals deeply conserved gene regulatory networks.</title>
        <authorList>
            <person name="Dillman A.R."/>
            <person name="Macchietto M."/>
            <person name="Porter C.F."/>
            <person name="Rogers A."/>
            <person name="Williams B."/>
            <person name="Antoshechkin I."/>
            <person name="Lee M.M."/>
            <person name="Goodwin Z."/>
            <person name="Lu X."/>
            <person name="Lewis E.E."/>
            <person name="Goodrich-Blair H."/>
            <person name="Stock S.P."/>
            <person name="Adams B.J."/>
            <person name="Sternberg P.W."/>
            <person name="Mortazavi A."/>
        </authorList>
    </citation>
    <scope>NUCLEOTIDE SEQUENCE [LARGE SCALE GENOMIC DNA]</scope>
    <source>
        <strain evidence="3 4">ALL</strain>
    </source>
</reference>
<dbReference type="InterPro" id="IPR040250">
    <property type="entry name" value="Nucleobindin"/>
</dbReference>
<feature type="region of interest" description="Disordered" evidence="2">
    <location>
        <begin position="1"/>
        <end position="25"/>
    </location>
</feature>
<proteinExistence type="predicted"/>
<reference evidence="3 4" key="2">
    <citation type="journal article" date="2019" name="G3 (Bethesda)">
        <title>Hybrid Assembly of the Genome of the Entomopathogenic Nematode Steinernema carpocapsae Identifies the X-Chromosome.</title>
        <authorList>
            <person name="Serra L."/>
            <person name="Macchietto M."/>
            <person name="Macias-Munoz A."/>
            <person name="McGill C.J."/>
            <person name="Rodriguez I.M."/>
            <person name="Rodriguez B."/>
            <person name="Murad R."/>
            <person name="Mortazavi A."/>
        </authorList>
    </citation>
    <scope>NUCLEOTIDE SEQUENCE [LARGE SCALE GENOMIC DNA]</scope>
    <source>
        <strain evidence="3 4">ALL</strain>
    </source>
</reference>
<dbReference type="GO" id="GO:0070062">
    <property type="term" value="C:extracellular exosome"/>
    <property type="evidence" value="ECO:0007669"/>
    <property type="project" value="TreeGrafter"/>
</dbReference>
<name>A0A4U8UTU6_STECR</name>
<evidence type="ECO:0000256" key="1">
    <source>
        <dbReference type="ARBA" id="ARBA00022729"/>
    </source>
</evidence>
<dbReference type="PANTHER" id="PTHR19237:SF20">
    <property type="entry name" value="NUCLEOBINDIN 1"/>
    <property type="match status" value="1"/>
</dbReference>
<dbReference type="GO" id="GO:0005793">
    <property type="term" value="C:endoplasmic reticulum-Golgi intermediate compartment"/>
    <property type="evidence" value="ECO:0007669"/>
    <property type="project" value="TreeGrafter"/>
</dbReference>
<dbReference type="GO" id="GO:0005509">
    <property type="term" value="F:calcium ion binding"/>
    <property type="evidence" value="ECO:0007669"/>
    <property type="project" value="TreeGrafter"/>
</dbReference>
<protein>
    <submittedName>
        <fullName evidence="3">Uncharacterized protein</fullName>
    </submittedName>
</protein>
<comment type="caution">
    <text evidence="3">The sequence shown here is derived from an EMBL/GenBank/DDBJ whole genome shotgun (WGS) entry which is preliminary data.</text>
</comment>
<accession>A0A4U8UTU6</accession>
<dbReference type="AlphaFoldDB" id="A0A4U8UTU6"/>
<dbReference type="PANTHER" id="PTHR19237">
    <property type="entry name" value="NUCLEOBINDIN"/>
    <property type="match status" value="1"/>
</dbReference>
<keyword evidence="4" id="KW-1185">Reference proteome</keyword>
<feature type="region of interest" description="Disordered" evidence="2">
    <location>
        <begin position="60"/>
        <end position="126"/>
    </location>
</feature>
<dbReference type="EMBL" id="AZBU02000001">
    <property type="protein sequence ID" value="TMS36726.1"/>
    <property type="molecule type" value="Genomic_DNA"/>
</dbReference>
<evidence type="ECO:0000256" key="2">
    <source>
        <dbReference type="SAM" id="MobiDB-lite"/>
    </source>
</evidence>
<sequence length="184" mass="19317">MISLDEFLQDTEAQTPNKDEGWKDIGQEQIYTDEELRKFEEEYAKQQGWGDARRYTFECSSPATGTSSWPGSCPAPATAHSASRSRSATPASPRCPTPTCRQPTAPGCTGSSTSATTSPTAARSRAAAAATTAAECGRCLSRTEHATTAAATANSKSTTTPSIRPTESSLTAIQGATMIVVCTV</sequence>